<dbReference type="Proteomes" id="UP000464577">
    <property type="component" value="Chromosome"/>
</dbReference>
<dbReference type="InterPro" id="IPR050406">
    <property type="entry name" value="FGGY_Carb_Kinase"/>
</dbReference>
<dbReference type="InterPro" id="IPR018485">
    <property type="entry name" value="FGGY_C"/>
</dbReference>
<dbReference type="KEGG" id="senf:GJR95_23805"/>
<organism evidence="6 7">
    <name type="scientific">Spirosoma endbachense</name>
    <dbReference type="NCBI Taxonomy" id="2666025"/>
    <lineage>
        <taxon>Bacteria</taxon>
        <taxon>Pseudomonadati</taxon>
        <taxon>Bacteroidota</taxon>
        <taxon>Cytophagia</taxon>
        <taxon>Cytophagales</taxon>
        <taxon>Cytophagaceae</taxon>
        <taxon>Spirosoma</taxon>
    </lineage>
</organism>
<dbReference type="InterPro" id="IPR043129">
    <property type="entry name" value="ATPase_NBD"/>
</dbReference>
<evidence type="ECO:0000256" key="3">
    <source>
        <dbReference type="ARBA" id="ARBA00022777"/>
    </source>
</evidence>
<dbReference type="CDD" id="cd07798">
    <property type="entry name" value="ASKHA_NBD_FGGY_YoaC-like"/>
    <property type="match status" value="1"/>
</dbReference>
<evidence type="ECO:0000256" key="2">
    <source>
        <dbReference type="ARBA" id="ARBA00022679"/>
    </source>
</evidence>
<dbReference type="Pfam" id="PF02782">
    <property type="entry name" value="FGGY_C"/>
    <property type="match status" value="1"/>
</dbReference>
<keyword evidence="3 6" id="KW-0418">Kinase</keyword>
<dbReference type="RefSeq" id="WP_162388256.1">
    <property type="nucleotide sequence ID" value="NZ_CP045997.1"/>
</dbReference>
<comment type="similarity">
    <text evidence="1">Belongs to the FGGY kinase family.</text>
</comment>
<evidence type="ECO:0000313" key="6">
    <source>
        <dbReference type="EMBL" id="QHV97843.1"/>
    </source>
</evidence>
<gene>
    <name evidence="6" type="ORF">GJR95_23805</name>
</gene>
<dbReference type="PIRSF" id="PIRSF000538">
    <property type="entry name" value="GlpK"/>
    <property type="match status" value="1"/>
</dbReference>
<feature type="domain" description="Carbohydrate kinase FGGY C-terminal" evidence="5">
    <location>
        <begin position="348"/>
        <end position="438"/>
    </location>
</feature>
<proteinExistence type="inferred from homology"/>
<dbReference type="Gene3D" id="3.30.420.40">
    <property type="match status" value="2"/>
</dbReference>
<dbReference type="PANTHER" id="PTHR43095:SF2">
    <property type="entry name" value="GLUCONOKINASE"/>
    <property type="match status" value="1"/>
</dbReference>
<name>A0A6P1VXK6_9BACT</name>
<dbReference type="EMBL" id="CP045997">
    <property type="protein sequence ID" value="QHV97843.1"/>
    <property type="molecule type" value="Genomic_DNA"/>
</dbReference>
<accession>A0A6P1VXK6</accession>
<dbReference type="PANTHER" id="PTHR43095">
    <property type="entry name" value="SUGAR KINASE"/>
    <property type="match status" value="1"/>
</dbReference>
<dbReference type="GO" id="GO:0005975">
    <property type="term" value="P:carbohydrate metabolic process"/>
    <property type="evidence" value="ECO:0007669"/>
    <property type="project" value="InterPro"/>
</dbReference>
<dbReference type="SUPFAM" id="SSF53067">
    <property type="entry name" value="Actin-like ATPase domain"/>
    <property type="match status" value="2"/>
</dbReference>
<feature type="domain" description="Carbohydrate kinase FGGY N-terminal" evidence="4">
    <location>
        <begin position="7"/>
        <end position="243"/>
    </location>
</feature>
<keyword evidence="7" id="KW-1185">Reference proteome</keyword>
<keyword evidence="2" id="KW-0808">Transferase</keyword>
<reference evidence="6 7" key="1">
    <citation type="submission" date="2019-11" db="EMBL/GenBank/DDBJ databases">
        <title>Spirosoma endbachense sp. nov., isolated from a natural salt meadow.</title>
        <authorList>
            <person name="Rojas J."/>
            <person name="Ambika Manirajan B."/>
            <person name="Ratering S."/>
            <person name="Suarez C."/>
            <person name="Geissler-Plaum R."/>
            <person name="Schnell S."/>
        </authorList>
    </citation>
    <scope>NUCLEOTIDE SEQUENCE [LARGE SCALE GENOMIC DNA]</scope>
    <source>
        <strain evidence="6 7">I-24</strain>
    </source>
</reference>
<evidence type="ECO:0000259" key="5">
    <source>
        <dbReference type="Pfam" id="PF02782"/>
    </source>
</evidence>
<dbReference type="InterPro" id="IPR018484">
    <property type="entry name" value="FGGY_N"/>
</dbReference>
<protein>
    <submittedName>
        <fullName evidence="6">Sugar kinase</fullName>
    </submittedName>
</protein>
<dbReference type="AlphaFoldDB" id="A0A6P1VXK6"/>
<evidence type="ECO:0000313" key="7">
    <source>
        <dbReference type="Proteomes" id="UP000464577"/>
    </source>
</evidence>
<sequence>MINKDAYLIIDVGTGNVRVAVAQPDGAILSVERENVQYKRDEQYPESIYFEPNQLWQQILRLAKTALANSANVVIQAITATSQREGIVALGKAGESLIGMPNIDHRGREWENMISDKSRVYELTGRYPTSLFSALKLVGLRHRRANLWEEFATFLSISDWVQYQLSGVTRYEHSQASETLLYDVAAGQWSAELCAYFDIESSILPPLALAGTILGAVLPTLATELAISPEAIVIVGGSDTQLAIKSMQPSIDDLVIVSGTTTPIIKLVDRYITDEQQRTWTSRHVDETSFVLEANAGVTGLNYQRLKEIFYPNEPYEVIEQELAEEIQSPCVAALGSLIADEKAPLIRGGFIFNTPVSHQLNRSSFVLATLWDIACSIVENYKSLCAVSPHQPDYIWACGGGVESRTLRQFIANLTQKTIIVRDTYRQASVVGGVYVCNDALGLPGVEQTILEEVIPQSEESMKARYDEWKSARLAFKFLN</sequence>
<dbReference type="Pfam" id="PF00370">
    <property type="entry name" value="FGGY_N"/>
    <property type="match status" value="1"/>
</dbReference>
<evidence type="ECO:0000259" key="4">
    <source>
        <dbReference type="Pfam" id="PF00370"/>
    </source>
</evidence>
<dbReference type="GO" id="GO:0016301">
    <property type="term" value="F:kinase activity"/>
    <property type="evidence" value="ECO:0007669"/>
    <property type="project" value="UniProtKB-KW"/>
</dbReference>
<dbReference type="InterPro" id="IPR000577">
    <property type="entry name" value="Carb_kinase_FGGY"/>
</dbReference>
<evidence type="ECO:0000256" key="1">
    <source>
        <dbReference type="ARBA" id="ARBA00009156"/>
    </source>
</evidence>